<evidence type="ECO:0000313" key="2">
    <source>
        <dbReference type="EMBL" id="GIY15869.1"/>
    </source>
</evidence>
<evidence type="ECO:0000256" key="1">
    <source>
        <dbReference type="SAM" id="MobiDB-lite"/>
    </source>
</evidence>
<feature type="compositionally biased region" description="Basic and acidic residues" evidence="1">
    <location>
        <begin position="84"/>
        <end position="95"/>
    </location>
</feature>
<name>A0AAV4R4C4_CAEEX</name>
<protein>
    <submittedName>
        <fullName evidence="2">Uncharacterized protein</fullName>
    </submittedName>
</protein>
<dbReference type="Proteomes" id="UP001054945">
    <property type="component" value="Unassembled WGS sequence"/>
</dbReference>
<dbReference type="AlphaFoldDB" id="A0AAV4R4C4"/>
<comment type="caution">
    <text evidence="2">The sequence shown here is derived from an EMBL/GenBank/DDBJ whole genome shotgun (WGS) entry which is preliminary data.</text>
</comment>
<gene>
    <name evidence="2" type="ORF">CEXT_581781</name>
</gene>
<evidence type="ECO:0000313" key="3">
    <source>
        <dbReference type="Proteomes" id="UP001054945"/>
    </source>
</evidence>
<organism evidence="2 3">
    <name type="scientific">Caerostris extrusa</name>
    <name type="common">Bark spider</name>
    <name type="synonym">Caerostris bankana</name>
    <dbReference type="NCBI Taxonomy" id="172846"/>
    <lineage>
        <taxon>Eukaryota</taxon>
        <taxon>Metazoa</taxon>
        <taxon>Ecdysozoa</taxon>
        <taxon>Arthropoda</taxon>
        <taxon>Chelicerata</taxon>
        <taxon>Arachnida</taxon>
        <taxon>Araneae</taxon>
        <taxon>Araneomorphae</taxon>
        <taxon>Entelegynae</taxon>
        <taxon>Araneoidea</taxon>
        <taxon>Araneidae</taxon>
        <taxon>Caerostris</taxon>
    </lineage>
</organism>
<proteinExistence type="predicted"/>
<keyword evidence="3" id="KW-1185">Reference proteome</keyword>
<sequence length="95" mass="9892">MRNVYFMDTSEAVSPRRTASRIISRIAGTGEEGVGATGRKAGAEINAGSALMTGQCSPWGLHENGALGSAGQRHFPLLAPPPSKDSKGADEKVRP</sequence>
<reference evidence="2 3" key="1">
    <citation type="submission" date="2021-06" db="EMBL/GenBank/DDBJ databases">
        <title>Caerostris extrusa draft genome.</title>
        <authorList>
            <person name="Kono N."/>
            <person name="Arakawa K."/>
        </authorList>
    </citation>
    <scope>NUCLEOTIDE SEQUENCE [LARGE SCALE GENOMIC DNA]</scope>
</reference>
<feature type="region of interest" description="Disordered" evidence="1">
    <location>
        <begin position="64"/>
        <end position="95"/>
    </location>
</feature>
<dbReference type="EMBL" id="BPLR01007294">
    <property type="protein sequence ID" value="GIY15869.1"/>
    <property type="molecule type" value="Genomic_DNA"/>
</dbReference>
<accession>A0AAV4R4C4</accession>